<dbReference type="Pfam" id="PF03788">
    <property type="entry name" value="LrgA"/>
    <property type="match status" value="1"/>
</dbReference>
<reference evidence="7 8" key="1">
    <citation type="submission" date="2013-12" db="EMBL/GenBank/DDBJ databases">
        <authorList>
            <consortium name="DOE Joint Genome Institute"/>
            <person name="Kappler U."/>
            <person name="Huntemann M."/>
            <person name="Han J."/>
            <person name="Chen A."/>
            <person name="Kyrpides N."/>
            <person name="Mavromatis K."/>
            <person name="Markowitz V."/>
            <person name="Palaniappan K."/>
            <person name="Ivanova N."/>
            <person name="Schaumberg A."/>
            <person name="Pati A."/>
            <person name="Liolios K."/>
            <person name="Nordberg H.P."/>
            <person name="Cantor M.N."/>
            <person name="Hua S.X."/>
            <person name="Woyke T."/>
        </authorList>
    </citation>
    <scope>NUCLEOTIDE SEQUENCE [LARGE SCALE GENOMIC DNA]</scope>
    <source>
        <strain evidence="8">AL2</strain>
    </source>
</reference>
<evidence type="ECO:0000256" key="4">
    <source>
        <dbReference type="ARBA" id="ARBA00022989"/>
    </source>
</evidence>
<comment type="subcellular location">
    <subcellularLocation>
        <location evidence="1">Cell membrane</location>
        <topology evidence="1">Multi-pass membrane protein</topology>
    </subcellularLocation>
</comment>
<dbReference type="FunCoup" id="W0DY73">
    <property type="interactions" value="32"/>
</dbReference>
<protein>
    <submittedName>
        <fullName evidence="7">Murein hydrolase transporter LrgA</fullName>
    </submittedName>
</protein>
<dbReference type="eggNOG" id="COG1380">
    <property type="taxonomic scope" value="Bacteria"/>
</dbReference>
<dbReference type="HOGENOM" id="CLU_113736_4_3_6"/>
<evidence type="ECO:0000313" key="7">
    <source>
        <dbReference type="EMBL" id="AHF01806.1"/>
    </source>
</evidence>
<dbReference type="PANTHER" id="PTHR33931">
    <property type="entry name" value="HOLIN-LIKE PROTEIN CIDA-RELATED"/>
    <property type="match status" value="1"/>
</dbReference>
<dbReference type="GO" id="GO:0005886">
    <property type="term" value="C:plasma membrane"/>
    <property type="evidence" value="ECO:0007669"/>
    <property type="project" value="UniProtKB-SubCell"/>
</dbReference>
<dbReference type="GO" id="GO:0016787">
    <property type="term" value="F:hydrolase activity"/>
    <property type="evidence" value="ECO:0007669"/>
    <property type="project" value="UniProtKB-KW"/>
</dbReference>
<evidence type="ECO:0000256" key="2">
    <source>
        <dbReference type="ARBA" id="ARBA00022475"/>
    </source>
</evidence>
<dbReference type="KEGG" id="tao:THIAE_08595"/>
<keyword evidence="5 6" id="KW-0472">Membrane</keyword>
<keyword evidence="3 6" id="KW-0812">Transmembrane</keyword>
<sequence>MLVYQLIGELIVLAFGWPVPGPVIGMFLLLMTLLLRQAWSPYLVEPAQQFLRYLSLFFVPAGVGVMVHLTRIGEEWLSILVALVISTLVSLVVTAWVMLGLAKLLQKAKLGAK</sequence>
<dbReference type="InParanoid" id="W0DY73"/>
<evidence type="ECO:0000313" key="8">
    <source>
        <dbReference type="Proteomes" id="UP000005380"/>
    </source>
</evidence>
<accession>W0DY73</accession>
<evidence type="ECO:0000256" key="3">
    <source>
        <dbReference type="ARBA" id="ARBA00022692"/>
    </source>
</evidence>
<keyword evidence="7" id="KW-0378">Hydrolase</keyword>
<dbReference type="EMBL" id="CP007030">
    <property type="protein sequence ID" value="AHF01806.1"/>
    <property type="molecule type" value="Genomic_DNA"/>
</dbReference>
<dbReference type="Proteomes" id="UP000005380">
    <property type="component" value="Chromosome"/>
</dbReference>
<feature type="transmembrane region" description="Helical" evidence="6">
    <location>
        <begin position="50"/>
        <end position="70"/>
    </location>
</feature>
<evidence type="ECO:0000256" key="1">
    <source>
        <dbReference type="ARBA" id="ARBA00004651"/>
    </source>
</evidence>
<evidence type="ECO:0000256" key="5">
    <source>
        <dbReference type="ARBA" id="ARBA00023136"/>
    </source>
</evidence>
<proteinExistence type="predicted"/>
<feature type="transmembrane region" description="Helical" evidence="6">
    <location>
        <begin position="6"/>
        <end position="30"/>
    </location>
</feature>
<gene>
    <name evidence="7" type="ORF">THIAE_08595</name>
</gene>
<name>W0DY73_9GAMM</name>
<organism evidence="7 8">
    <name type="scientific">Thiomicrospira aerophila AL3</name>
    <dbReference type="NCBI Taxonomy" id="717772"/>
    <lineage>
        <taxon>Bacteria</taxon>
        <taxon>Pseudomonadati</taxon>
        <taxon>Pseudomonadota</taxon>
        <taxon>Gammaproteobacteria</taxon>
        <taxon>Thiotrichales</taxon>
        <taxon>Piscirickettsiaceae</taxon>
        <taxon>Thiomicrospira</taxon>
    </lineage>
</organism>
<keyword evidence="2" id="KW-1003">Cell membrane</keyword>
<keyword evidence="8" id="KW-1185">Reference proteome</keyword>
<dbReference type="PANTHER" id="PTHR33931:SF2">
    <property type="entry name" value="HOLIN-LIKE PROTEIN CIDA"/>
    <property type="match status" value="1"/>
</dbReference>
<evidence type="ECO:0000256" key="6">
    <source>
        <dbReference type="SAM" id="Phobius"/>
    </source>
</evidence>
<dbReference type="AlphaFoldDB" id="W0DY73"/>
<dbReference type="InterPro" id="IPR005538">
    <property type="entry name" value="LrgA/CidA"/>
</dbReference>
<feature type="transmembrane region" description="Helical" evidence="6">
    <location>
        <begin position="76"/>
        <end position="99"/>
    </location>
</feature>
<keyword evidence="4 6" id="KW-1133">Transmembrane helix</keyword>